<dbReference type="GO" id="GO:0030677">
    <property type="term" value="C:ribonuclease P complex"/>
    <property type="evidence" value="ECO:0007669"/>
    <property type="project" value="TreeGrafter"/>
</dbReference>
<organism evidence="9 10">
    <name type="scientific">Saccharospirillum salsuginis</name>
    <dbReference type="NCBI Taxonomy" id="418750"/>
    <lineage>
        <taxon>Bacteria</taxon>
        <taxon>Pseudomonadati</taxon>
        <taxon>Pseudomonadota</taxon>
        <taxon>Gammaproteobacteria</taxon>
        <taxon>Oceanospirillales</taxon>
        <taxon>Saccharospirillaceae</taxon>
        <taxon>Saccharospirillum</taxon>
    </lineage>
</organism>
<sequence length="130" mass="14845">MSANGHPRTHRLLTAGDFRSVFDQVEAKAAFPQCLLLARRSQTGQARLGFIISKKNVRTAVGRNRIKRIAREVFRLNYDTLPPIDIILLGRKGLDGLSNEELHKTFAKQFRKVSRRWLKEQEGSVEKSES</sequence>
<evidence type="ECO:0000313" key="9">
    <source>
        <dbReference type="EMBL" id="GGX48146.1"/>
    </source>
</evidence>
<dbReference type="AlphaFoldDB" id="A0A918N7P7"/>
<keyword evidence="10" id="KW-1185">Reference proteome</keyword>
<name>A0A918N7P7_9GAMM</name>
<dbReference type="GO" id="GO:0001682">
    <property type="term" value="P:tRNA 5'-leader removal"/>
    <property type="evidence" value="ECO:0007669"/>
    <property type="project" value="UniProtKB-UniRule"/>
</dbReference>
<dbReference type="GO" id="GO:0000049">
    <property type="term" value="F:tRNA binding"/>
    <property type="evidence" value="ECO:0007669"/>
    <property type="project" value="UniProtKB-UniRule"/>
</dbReference>
<evidence type="ECO:0000256" key="6">
    <source>
        <dbReference type="ARBA" id="ARBA00022884"/>
    </source>
</evidence>
<dbReference type="HAMAP" id="MF_00227">
    <property type="entry name" value="RNase_P"/>
    <property type="match status" value="1"/>
</dbReference>
<dbReference type="SUPFAM" id="SSF54211">
    <property type="entry name" value="Ribosomal protein S5 domain 2-like"/>
    <property type="match status" value="1"/>
</dbReference>
<dbReference type="RefSeq" id="WP_189607782.1">
    <property type="nucleotide sequence ID" value="NZ_BMXR01000003.1"/>
</dbReference>
<keyword evidence="2 7" id="KW-0819">tRNA processing</keyword>
<evidence type="ECO:0000256" key="5">
    <source>
        <dbReference type="ARBA" id="ARBA00022801"/>
    </source>
</evidence>
<dbReference type="EC" id="3.1.26.5" evidence="7 8"/>
<dbReference type="NCBIfam" id="TIGR00188">
    <property type="entry name" value="rnpA"/>
    <property type="match status" value="1"/>
</dbReference>
<keyword evidence="5 7" id="KW-0378">Hydrolase</keyword>
<dbReference type="GO" id="GO:0042781">
    <property type="term" value="F:3'-tRNA processing endoribonuclease activity"/>
    <property type="evidence" value="ECO:0007669"/>
    <property type="project" value="TreeGrafter"/>
</dbReference>
<proteinExistence type="inferred from homology"/>
<reference evidence="9" key="1">
    <citation type="journal article" date="2014" name="Int. J. Syst. Evol. Microbiol.">
        <title>Complete genome sequence of Corynebacterium casei LMG S-19264T (=DSM 44701T), isolated from a smear-ripened cheese.</title>
        <authorList>
            <consortium name="US DOE Joint Genome Institute (JGI-PGF)"/>
            <person name="Walter F."/>
            <person name="Albersmeier A."/>
            <person name="Kalinowski J."/>
            <person name="Ruckert C."/>
        </authorList>
    </citation>
    <scope>NUCLEOTIDE SEQUENCE</scope>
    <source>
        <strain evidence="9">KCTC 22169</strain>
    </source>
</reference>
<dbReference type="Proteomes" id="UP000626148">
    <property type="component" value="Unassembled WGS sequence"/>
</dbReference>
<keyword evidence="6 7" id="KW-0694">RNA-binding</keyword>
<comment type="function">
    <text evidence="1 7">RNaseP catalyzes the removal of the 5'-leader sequence from pre-tRNA to produce the mature 5'-terminus. It can also cleave other RNA substrates such as 4.5S RNA. The protein component plays an auxiliary but essential role in vivo by binding to the 5'-leader sequence and broadening the substrate specificity of the ribozyme.</text>
</comment>
<dbReference type="InterPro" id="IPR000100">
    <property type="entry name" value="RNase_P"/>
</dbReference>
<evidence type="ECO:0000256" key="1">
    <source>
        <dbReference type="ARBA" id="ARBA00002663"/>
    </source>
</evidence>
<reference evidence="9" key="2">
    <citation type="submission" date="2020-09" db="EMBL/GenBank/DDBJ databases">
        <authorList>
            <person name="Sun Q."/>
            <person name="Kim S."/>
        </authorList>
    </citation>
    <scope>NUCLEOTIDE SEQUENCE</scope>
    <source>
        <strain evidence="9">KCTC 22169</strain>
    </source>
</reference>
<dbReference type="EMBL" id="BMXR01000003">
    <property type="protein sequence ID" value="GGX48146.1"/>
    <property type="molecule type" value="Genomic_DNA"/>
</dbReference>
<evidence type="ECO:0000256" key="2">
    <source>
        <dbReference type="ARBA" id="ARBA00022694"/>
    </source>
</evidence>
<dbReference type="Pfam" id="PF00825">
    <property type="entry name" value="Ribonuclease_P"/>
    <property type="match status" value="1"/>
</dbReference>
<evidence type="ECO:0000256" key="4">
    <source>
        <dbReference type="ARBA" id="ARBA00022759"/>
    </source>
</evidence>
<dbReference type="InterPro" id="IPR020539">
    <property type="entry name" value="RNase_P_CS"/>
</dbReference>
<comment type="catalytic activity">
    <reaction evidence="7">
        <text>Endonucleolytic cleavage of RNA, removing 5'-extranucleotides from tRNA precursor.</text>
        <dbReference type="EC" id="3.1.26.5"/>
    </reaction>
</comment>
<comment type="similarity">
    <text evidence="7">Belongs to the RnpA family.</text>
</comment>
<dbReference type="Gene3D" id="3.30.230.10">
    <property type="match status" value="1"/>
</dbReference>
<evidence type="ECO:0000256" key="8">
    <source>
        <dbReference type="NCBIfam" id="TIGR00188"/>
    </source>
</evidence>
<evidence type="ECO:0000313" key="10">
    <source>
        <dbReference type="Proteomes" id="UP000626148"/>
    </source>
</evidence>
<keyword evidence="4 7" id="KW-0255">Endonuclease</keyword>
<evidence type="ECO:0000256" key="7">
    <source>
        <dbReference type="HAMAP-Rule" id="MF_00227"/>
    </source>
</evidence>
<protein>
    <recommendedName>
        <fullName evidence="7 8">Ribonuclease P protein component</fullName>
        <shortName evidence="7">RNase P protein</shortName>
        <shortName evidence="7">RNaseP protein</shortName>
        <ecNumber evidence="7 8">3.1.26.5</ecNumber>
    </recommendedName>
    <alternativeName>
        <fullName evidence="7">Protein C5</fullName>
    </alternativeName>
</protein>
<dbReference type="GO" id="GO:0004526">
    <property type="term" value="F:ribonuclease P activity"/>
    <property type="evidence" value="ECO:0007669"/>
    <property type="project" value="UniProtKB-UniRule"/>
</dbReference>
<dbReference type="PANTHER" id="PTHR33992">
    <property type="entry name" value="RIBONUCLEASE P PROTEIN COMPONENT"/>
    <property type="match status" value="1"/>
</dbReference>
<gene>
    <name evidence="7 9" type="primary">rnpA</name>
    <name evidence="9" type="ORF">GCM10007392_13800</name>
</gene>
<dbReference type="InterPro" id="IPR020568">
    <property type="entry name" value="Ribosomal_Su5_D2-typ_SF"/>
</dbReference>
<evidence type="ECO:0000256" key="3">
    <source>
        <dbReference type="ARBA" id="ARBA00022722"/>
    </source>
</evidence>
<accession>A0A918N7P7</accession>
<comment type="subunit">
    <text evidence="7">Consists of a catalytic RNA component (M1 or rnpB) and a protein subunit.</text>
</comment>
<dbReference type="InterPro" id="IPR014721">
    <property type="entry name" value="Ribsml_uS5_D2-typ_fold_subgr"/>
</dbReference>
<dbReference type="PANTHER" id="PTHR33992:SF1">
    <property type="entry name" value="RIBONUCLEASE P PROTEIN COMPONENT"/>
    <property type="match status" value="1"/>
</dbReference>
<keyword evidence="3 7" id="KW-0540">Nuclease</keyword>
<dbReference type="PROSITE" id="PS00648">
    <property type="entry name" value="RIBONUCLEASE_P"/>
    <property type="match status" value="1"/>
</dbReference>
<comment type="caution">
    <text evidence="9">The sequence shown here is derived from an EMBL/GenBank/DDBJ whole genome shotgun (WGS) entry which is preliminary data.</text>
</comment>